<feature type="compositionally biased region" description="Polar residues" evidence="1">
    <location>
        <begin position="463"/>
        <end position="489"/>
    </location>
</feature>
<dbReference type="EMBL" id="JAVFWL010000006">
    <property type="protein sequence ID" value="KAK6759246.1"/>
    <property type="molecule type" value="Genomic_DNA"/>
</dbReference>
<sequence length="1015" mass="113479">MSVTPPLSEQLPRTNKFIGESFAVSTNNRTIYAGSEEDTMKKESRVILLVGPQTSGKSSLIDFLCNYFYGADLEKTTRYHIANEKFDSTTPEKQIITYVFNDTKIDVRPVVIDTPSTNGANAEENREVIAKWLKDNEKLKIDAIGVVFSAYQRMSSSDEENLQKVLAIFPEQLRSKHIVFITGSDGSSPPVGMLRRFNLDRADVYKVNTSCIFQRPEDDPLQEHLRGNYWRMGVANFGALFSRLKYGASPSFIVCEYEPPTLLSPVSIHSSKSSQNSVETVIYRAPSGDVRETEKSTVYGSNVTTNIATNGVLSQKSPSSEEMVAIHHPQLVKGISERDSLKTGRNDGYMHHQTDKAIKVNYDSKSALEHVCNPRKDELTMRLNVAVLSDNDACKSGENESKPNEGCFDNREDLLKNLPGTPPSHRTQERSGSLPAYIAFECTSRPVRDTSKVSSAAPLADASSRQHQPVGTPSTPQTTHQVPTEVTPQQTPQVLSFSHQDCDTSLKAAKTQEPDHLGLAAIDYSFQSEAKMLASTSRVRAMSHTPHELQLCLRGEDMVRSAGRKPRETTIDDPYYPSTERIKEYASPFRHSWHEIHARPYSSRHCQPVLSEHKTFKETVIDFPSSPPVHSELSNMHDAVGISTSEYYISGGVPEPSYDRVSERKLLAKDDQKLLTKYSNTSSTEYDQPAYASIHKMSGSTSLARAEMAVQQRANVPEKTGTDKDRVSYSGYSRSFYDYASDASAGRNHEQVQDGAEKRNEFMIPAQMRSNKSPIVVHLHMAKTASEVESAPGQHNPLEYGDDWGEETTITRKVDDSHPCPQLIEERYHYRHYGDQRAEDTHNERAKWTADTPSPVPALPPPPQSTYFRGTHGASSEVEFGGGETLPLKEGKRSLATTKKIRTPRTFRHPGQIRSVNWSLQPAQVKLVNRLVKKWNVYNGVAPNHPCGRAHPSASGLKLMRSLHHPFQVKPRNRHATGETGRLGENERKNAGFFNLLSELLLFAVGFKPRQNRDT</sequence>
<protein>
    <recommendedName>
        <fullName evidence="4">RNA polymerase II-associated factor 1 homolog</fullName>
    </recommendedName>
</protein>
<comment type="caution">
    <text evidence="2">The sequence shown here is derived from an EMBL/GenBank/DDBJ whole genome shotgun (WGS) entry which is preliminary data.</text>
</comment>
<evidence type="ECO:0008006" key="4">
    <source>
        <dbReference type="Google" id="ProtNLM"/>
    </source>
</evidence>
<evidence type="ECO:0000313" key="3">
    <source>
        <dbReference type="Proteomes" id="UP001303046"/>
    </source>
</evidence>
<dbReference type="SUPFAM" id="SSF52540">
    <property type="entry name" value="P-loop containing nucleoside triphosphate hydrolases"/>
    <property type="match status" value="1"/>
</dbReference>
<evidence type="ECO:0000313" key="2">
    <source>
        <dbReference type="EMBL" id="KAK6759246.1"/>
    </source>
</evidence>
<evidence type="ECO:0000256" key="1">
    <source>
        <dbReference type="SAM" id="MobiDB-lite"/>
    </source>
</evidence>
<accession>A0ABR1E9E5</accession>
<feature type="compositionally biased region" description="Basic and acidic residues" evidence="1">
    <location>
        <begin position="839"/>
        <end position="848"/>
    </location>
</feature>
<name>A0ABR1E9E5_NECAM</name>
<feature type="region of interest" description="Disordered" evidence="1">
    <location>
        <begin position="393"/>
        <end position="432"/>
    </location>
</feature>
<dbReference type="InterPro" id="IPR027417">
    <property type="entry name" value="P-loop_NTPase"/>
</dbReference>
<reference evidence="2 3" key="1">
    <citation type="submission" date="2023-08" db="EMBL/GenBank/DDBJ databases">
        <title>A Necator americanus chromosomal reference genome.</title>
        <authorList>
            <person name="Ilik V."/>
            <person name="Petrzelkova K.J."/>
            <person name="Pardy F."/>
            <person name="Fuh T."/>
            <person name="Niatou-Singa F.S."/>
            <person name="Gouil Q."/>
            <person name="Baker L."/>
            <person name="Ritchie M.E."/>
            <person name="Jex A.R."/>
            <person name="Gazzola D."/>
            <person name="Li H."/>
            <person name="Toshio Fujiwara R."/>
            <person name="Zhan B."/>
            <person name="Aroian R.V."/>
            <person name="Pafco B."/>
            <person name="Schwarz E.M."/>
        </authorList>
    </citation>
    <scope>NUCLEOTIDE SEQUENCE [LARGE SCALE GENOMIC DNA]</scope>
    <source>
        <strain evidence="2 3">Aroian</strain>
        <tissue evidence="2">Whole animal</tissue>
    </source>
</reference>
<gene>
    <name evidence="2" type="primary">Necator_chrX.g21241</name>
    <name evidence="2" type="ORF">RB195_021080</name>
</gene>
<feature type="compositionally biased region" description="Basic and acidic residues" evidence="1">
    <location>
        <begin position="393"/>
        <end position="415"/>
    </location>
</feature>
<dbReference type="Gene3D" id="3.40.50.300">
    <property type="entry name" value="P-loop containing nucleotide triphosphate hydrolases"/>
    <property type="match status" value="1"/>
</dbReference>
<keyword evidence="3" id="KW-1185">Reference proteome</keyword>
<proteinExistence type="predicted"/>
<feature type="region of interest" description="Disordered" evidence="1">
    <location>
        <begin position="839"/>
        <end position="861"/>
    </location>
</feature>
<dbReference type="Proteomes" id="UP001303046">
    <property type="component" value="Unassembled WGS sequence"/>
</dbReference>
<feature type="region of interest" description="Disordered" evidence="1">
    <location>
        <begin position="449"/>
        <end position="489"/>
    </location>
</feature>
<organism evidence="2 3">
    <name type="scientific">Necator americanus</name>
    <name type="common">Human hookworm</name>
    <dbReference type="NCBI Taxonomy" id="51031"/>
    <lineage>
        <taxon>Eukaryota</taxon>
        <taxon>Metazoa</taxon>
        <taxon>Ecdysozoa</taxon>
        <taxon>Nematoda</taxon>
        <taxon>Chromadorea</taxon>
        <taxon>Rhabditida</taxon>
        <taxon>Rhabditina</taxon>
        <taxon>Rhabditomorpha</taxon>
        <taxon>Strongyloidea</taxon>
        <taxon>Ancylostomatidae</taxon>
        <taxon>Bunostominae</taxon>
        <taxon>Necator</taxon>
    </lineage>
</organism>